<protein>
    <submittedName>
        <fullName evidence="1">Uncharacterized protein</fullName>
    </submittedName>
</protein>
<accession>A0ABR0QQ82</accession>
<dbReference type="Proteomes" id="UP001358586">
    <property type="component" value="Chromosome 3"/>
</dbReference>
<reference evidence="1 2" key="1">
    <citation type="submission" date="2023-03" db="EMBL/GenBank/DDBJ databases">
        <title>WGS of Gossypium arboreum.</title>
        <authorList>
            <person name="Yu D."/>
        </authorList>
    </citation>
    <scope>NUCLEOTIDE SEQUENCE [LARGE SCALE GENOMIC DNA]</scope>
    <source>
        <tissue evidence="1">Leaf</tissue>
    </source>
</reference>
<evidence type="ECO:0000313" key="2">
    <source>
        <dbReference type="Proteomes" id="UP001358586"/>
    </source>
</evidence>
<keyword evidence="2" id="KW-1185">Reference proteome</keyword>
<gene>
    <name evidence="1" type="ORF">PVK06_009935</name>
</gene>
<sequence>MTSANSASGEPVFAVFAGDRVTNLFPRHEVIKLDDGTYIQSHKQVKLIVDGYGLTGFLDGTLLPPLRFIQTQDGTLAPNPSAWCSRSRIGSLLRGLVHRQSFTSILLHRCLHGLRCVDHGYKHFCG</sequence>
<dbReference type="EMBL" id="JARKNE010000003">
    <property type="protein sequence ID" value="KAK5841027.1"/>
    <property type="molecule type" value="Genomic_DNA"/>
</dbReference>
<evidence type="ECO:0000313" key="1">
    <source>
        <dbReference type="EMBL" id="KAK5841027.1"/>
    </source>
</evidence>
<name>A0ABR0QQ82_GOSAR</name>
<proteinExistence type="predicted"/>
<organism evidence="1 2">
    <name type="scientific">Gossypium arboreum</name>
    <name type="common">Tree cotton</name>
    <name type="synonym">Gossypium nanking</name>
    <dbReference type="NCBI Taxonomy" id="29729"/>
    <lineage>
        <taxon>Eukaryota</taxon>
        <taxon>Viridiplantae</taxon>
        <taxon>Streptophyta</taxon>
        <taxon>Embryophyta</taxon>
        <taxon>Tracheophyta</taxon>
        <taxon>Spermatophyta</taxon>
        <taxon>Magnoliopsida</taxon>
        <taxon>eudicotyledons</taxon>
        <taxon>Gunneridae</taxon>
        <taxon>Pentapetalae</taxon>
        <taxon>rosids</taxon>
        <taxon>malvids</taxon>
        <taxon>Malvales</taxon>
        <taxon>Malvaceae</taxon>
        <taxon>Malvoideae</taxon>
        <taxon>Gossypium</taxon>
    </lineage>
</organism>
<comment type="caution">
    <text evidence="1">The sequence shown here is derived from an EMBL/GenBank/DDBJ whole genome shotgun (WGS) entry which is preliminary data.</text>
</comment>